<accession>A0A6M3L5P2</accession>
<sequence>MLCNRKPYAAVLASGDDAAGLSQAFEVMASEYGWDHVHIRERFTRAQLDLYIERLNDRIQARNDAQSGRTGFQDCRVDFAQAGRSGEIERVYGGVN</sequence>
<evidence type="ECO:0000313" key="1">
    <source>
        <dbReference type="EMBL" id="QJA89743.1"/>
    </source>
</evidence>
<gene>
    <name evidence="1" type="ORF">MM415B02512_0016</name>
</gene>
<name>A0A6M3L5P2_9ZZZZ</name>
<dbReference type="AlphaFoldDB" id="A0A6M3L5P2"/>
<reference evidence="1" key="1">
    <citation type="submission" date="2020-03" db="EMBL/GenBank/DDBJ databases">
        <title>The deep terrestrial virosphere.</title>
        <authorList>
            <person name="Holmfeldt K."/>
            <person name="Nilsson E."/>
            <person name="Simone D."/>
            <person name="Lopez-Fernandez M."/>
            <person name="Wu X."/>
            <person name="de Brujin I."/>
            <person name="Lundin D."/>
            <person name="Andersson A."/>
            <person name="Bertilsson S."/>
            <person name="Dopson M."/>
        </authorList>
    </citation>
    <scope>NUCLEOTIDE SEQUENCE</scope>
    <source>
        <strain evidence="1">MM415B02512</strain>
    </source>
</reference>
<organism evidence="1">
    <name type="scientific">viral metagenome</name>
    <dbReference type="NCBI Taxonomy" id="1070528"/>
    <lineage>
        <taxon>unclassified sequences</taxon>
        <taxon>metagenomes</taxon>
        <taxon>organismal metagenomes</taxon>
    </lineage>
</organism>
<dbReference type="EMBL" id="MT142865">
    <property type="protein sequence ID" value="QJA89743.1"/>
    <property type="molecule type" value="Genomic_DNA"/>
</dbReference>
<protein>
    <submittedName>
        <fullName evidence="1">Uncharacterized protein</fullName>
    </submittedName>
</protein>
<proteinExistence type="predicted"/>